<dbReference type="InterPro" id="IPR030802">
    <property type="entry name" value="Permease_MalE"/>
</dbReference>
<organism evidence="2 3">
    <name type="scientific">Chitinibacter bivalviorum</name>
    <dbReference type="NCBI Taxonomy" id="2739434"/>
    <lineage>
        <taxon>Bacteria</taxon>
        <taxon>Pseudomonadati</taxon>
        <taxon>Pseudomonadota</taxon>
        <taxon>Betaproteobacteria</taxon>
        <taxon>Neisseriales</taxon>
        <taxon>Chitinibacteraceae</taxon>
        <taxon>Chitinibacter</taxon>
    </lineage>
</organism>
<name>A0A7H9BI00_9NEIS</name>
<keyword evidence="1" id="KW-0472">Membrane</keyword>
<sequence length="231" mass="25229">MKRWFQTYLHAFSGFARAPVRRVYLKQVYFTANEAAWLMFFIGFALGGIVVTQLHDQYGQSRDNAMRLLASLTFGELAPLLTVLIVMARSASAIAIEMASMRVTGEVRELERMNISIVSYLVLPRVLGMMSSAVLLTACMALGAMLGGVIFIAGWDASYQVLAIERVLRMNDVLLCLAKAASFGLAGGILACHSGLNVQLSATEIPKSASRAVMRGLFALFALDLIWAIVR</sequence>
<dbReference type="Pfam" id="PF02405">
    <property type="entry name" value="MlaE"/>
    <property type="match status" value="1"/>
</dbReference>
<evidence type="ECO:0000313" key="3">
    <source>
        <dbReference type="Proteomes" id="UP000509597"/>
    </source>
</evidence>
<accession>A0A7H9BI00</accession>
<keyword evidence="1" id="KW-1133">Transmembrane helix</keyword>
<dbReference type="GO" id="GO:0043190">
    <property type="term" value="C:ATP-binding cassette (ABC) transporter complex"/>
    <property type="evidence" value="ECO:0007669"/>
    <property type="project" value="InterPro"/>
</dbReference>
<feature type="transmembrane region" description="Helical" evidence="1">
    <location>
        <begin position="66"/>
        <end position="88"/>
    </location>
</feature>
<dbReference type="PANTHER" id="PTHR30188">
    <property type="entry name" value="ABC TRANSPORTER PERMEASE PROTEIN-RELATED"/>
    <property type="match status" value="1"/>
</dbReference>
<keyword evidence="1" id="KW-0812">Transmembrane</keyword>
<dbReference type="GO" id="GO:0005548">
    <property type="term" value="F:phospholipid transporter activity"/>
    <property type="evidence" value="ECO:0007669"/>
    <property type="project" value="TreeGrafter"/>
</dbReference>
<feature type="transmembrane region" description="Helical" evidence="1">
    <location>
        <begin position="129"/>
        <end position="152"/>
    </location>
</feature>
<keyword evidence="3" id="KW-1185">Reference proteome</keyword>
<feature type="transmembrane region" description="Helical" evidence="1">
    <location>
        <begin position="173"/>
        <end position="196"/>
    </location>
</feature>
<feature type="transmembrane region" description="Helical" evidence="1">
    <location>
        <begin position="212"/>
        <end position="230"/>
    </location>
</feature>
<feature type="transmembrane region" description="Helical" evidence="1">
    <location>
        <begin position="35"/>
        <end position="54"/>
    </location>
</feature>
<dbReference type="RefSeq" id="WP_179357976.1">
    <property type="nucleotide sequence ID" value="NZ_CP058627.1"/>
</dbReference>
<dbReference type="EMBL" id="CP058627">
    <property type="protein sequence ID" value="QLG87896.1"/>
    <property type="molecule type" value="Genomic_DNA"/>
</dbReference>
<dbReference type="PANTHER" id="PTHR30188:SF4">
    <property type="entry name" value="PROTEIN TRIGALACTOSYLDIACYLGLYCEROL 1, CHLOROPLASTIC"/>
    <property type="match status" value="1"/>
</dbReference>
<gene>
    <name evidence="2" type="ORF">HQ393_06270</name>
</gene>
<reference evidence="2 3" key="1">
    <citation type="submission" date="2020-07" db="EMBL/GenBank/DDBJ databases">
        <title>Complete genome sequence of Chitinibacter sp. 2T18.</title>
        <authorList>
            <person name="Bae J.-W."/>
            <person name="Choi J.-W."/>
        </authorList>
    </citation>
    <scope>NUCLEOTIDE SEQUENCE [LARGE SCALE GENOMIC DNA]</scope>
    <source>
        <strain evidence="2 3">2T18</strain>
    </source>
</reference>
<proteinExistence type="predicted"/>
<evidence type="ECO:0000256" key="1">
    <source>
        <dbReference type="SAM" id="Phobius"/>
    </source>
</evidence>
<evidence type="ECO:0000313" key="2">
    <source>
        <dbReference type="EMBL" id="QLG87896.1"/>
    </source>
</evidence>
<protein>
    <submittedName>
        <fullName evidence="2">ABC transporter permease</fullName>
    </submittedName>
</protein>
<dbReference type="KEGG" id="chiz:HQ393_06270"/>
<dbReference type="Proteomes" id="UP000509597">
    <property type="component" value="Chromosome"/>
</dbReference>
<dbReference type="AlphaFoldDB" id="A0A7H9BI00"/>